<proteinExistence type="predicted"/>
<evidence type="ECO:0000313" key="4">
    <source>
        <dbReference type="Proteomes" id="UP001229955"/>
    </source>
</evidence>
<dbReference type="PROSITE" id="PS51257">
    <property type="entry name" value="PROKAR_LIPOPROTEIN"/>
    <property type="match status" value="1"/>
</dbReference>
<evidence type="ECO:0000313" key="2">
    <source>
        <dbReference type="EMBL" id="WKW13482.1"/>
    </source>
</evidence>
<dbReference type="KEGG" id="pspc:Strain318_002804"/>
<feature type="chain" id="PRO_5041458316" evidence="1">
    <location>
        <begin position="26"/>
        <end position="168"/>
    </location>
</feature>
<accession>A0AA49K291</accession>
<keyword evidence="1" id="KW-0732">Signal</keyword>
<dbReference type="EMBL" id="CP130612">
    <property type="protein sequence ID" value="WKW13482.1"/>
    <property type="molecule type" value="Genomic_DNA"/>
</dbReference>
<protein>
    <submittedName>
        <fullName evidence="3">Spy/CpxP family protein refolding chaperone</fullName>
    </submittedName>
</protein>
<keyword evidence="4" id="KW-1185">Reference proteome</keyword>
<dbReference type="Gene3D" id="1.20.120.1490">
    <property type="match status" value="1"/>
</dbReference>
<reference evidence="3" key="1">
    <citation type="submission" date="2023-07" db="EMBL/GenBank/DDBJ databases">
        <authorList>
            <person name="Haufschild T."/>
            <person name="Kallscheuer N."/>
            <person name="Hammer J."/>
            <person name="Kohn T."/>
            <person name="Kabuu M."/>
            <person name="Jogler M."/>
            <person name="Wohfarth N."/>
            <person name="Heuer A."/>
            <person name="Rohde M."/>
            <person name="van Teeseling M.C.F."/>
            <person name="Jogler C."/>
        </authorList>
    </citation>
    <scope>NUCLEOTIDE SEQUENCE</scope>
    <source>
        <strain evidence="2">Strain 138</strain>
        <strain evidence="3">Strain 318</strain>
    </source>
</reference>
<feature type="signal peptide" evidence="1">
    <location>
        <begin position="1"/>
        <end position="25"/>
    </location>
</feature>
<dbReference type="RefSeq" id="WP_367886336.1">
    <property type="nucleotide sequence ID" value="NZ_CP130612.1"/>
</dbReference>
<gene>
    <name evidence="2" type="ORF">Strain138_002804</name>
    <name evidence="3" type="ORF">Strain318_002804</name>
</gene>
<dbReference type="Proteomes" id="UP001229955">
    <property type="component" value="Chromosome"/>
</dbReference>
<evidence type="ECO:0000313" key="3">
    <source>
        <dbReference type="EMBL" id="WKW16389.1"/>
    </source>
</evidence>
<dbReference type="AlphaFoldDB" id="A0AA49K291"/>
<name>A0AA49K291_9BACT</name>
<accession>A0AA49Q5Z8</accession>
<evidence type="ECO:0000256" key="1">
    <source>
        <dbReference type="SAM" id="SignalP"/>
    </source>
</evidence>
<dbReference type="EMBL" id="CP130613">
    <property type="protein sequence ID" value="WKW16389.1"/>
    <property type="molecule type" value="Genomic_DNA"/>
</dbReference>
<sequence>MLRRFALFPTLALALVLAACGEAPTATTLTDDFALVMFGEQGEALDGTMGPQPGAPFDGRTRRPIFPDSLALTDAQRAEMLALRMAFRADHEAQLDSLRAIFQEARLARLEGATRAEVRAILETGRPIAEALRPDVQALHAALRAVLTDAQRAWLDAQRRPRRFGPRP</sequence>
<organism evidence="3 4">
    <name type="scientific">Pseudogemmatithrix spongiicola</name>
    <dbReference type="NCBI Taxonomy" id="3062599"/>
    <lineage>
        <taxon>Bacteria</taxon>
        <taxon>Pseudomonadati</taxon>
        <taxon>Gemmatimonadota</taxon>
        <taxon>Gemmatimonadia</taxon>
        <taxon>Gemmatimonadales</taxon>
        <taxon>Gemmatimonadaceae</taxon>
        <taxon>Pseudogemmatithrix</taxon>
    </lineage>
</organism>